<evidence type="ECO:0000313" key="4">
    <source>
        <dbReference type="EMBL" id="MBC5717095.1"/>
    </source>
</evidence>
<feature type="signal peptide" evidence="1">
    <location>
        <begin position="1"/>
        <end position="24"/>
    </location>
</feature>
<dbReference type="Pfam" id="PF07486">
    <property type="entry name" value="Hydrolase_2"/>
    <property type="match status" value="1"/>
</dbReference>
<dbReference type="InterPro" id="IPR012854">
    <property type="entry name" value="Cu_amine_oxidase-like_N"/>
</dbReference>
<dbReference type="Gene3D" id="3.30.457.10">
    <property type="entry name" value="Copper amine oxidase-like, N-terminal domain"/>
    <property type="match status" value="1"/>
</dbReference>
<name>A0A8J6J3T3_9FIRM</name>
<keyword evidence="5" id="KW-1185">Reference proteome</keyword>
<accession>A0A8J6J3T3</accession>
<evidence type="ECO:0000259" key="2">
    <source>
        <dbReference type="Pfam" id="PF07486"/>
    </source>
</evidence>
<keyword evidence="1" id="KW-0732">Signal</keyword>
<feature type="chain" id="PRO_5039006828" evidence="1">
    <location>
        <begin position="25"/>
        <end position="322"/>
    </location>
</feature>
<dbReference type="AlphaFoldDB" id="A0A8J6J3T3"/>
<sequence length="322" mass="33719">MIRKLVSSLLCAFALLLLMGAGTASEQTTSILAEEESGAPSGSALTTETQADLVEQSAKAVPAAASESPIEVAESVEHGMRIDGEYAPTDVAMTRSGGTTYVALAGMAKALDPAATAAWDGGSGTVTVTTPKMTVTAKSGQSYLVANGRYLYLPGKVQMNQGRVIVPLWAVAQAFDAKVSWDATANQVIVTRGSGAIQSGASYYNSDTLFWLSRIIYAESGNQSLKGQMAVGNVVMNRVASPVYPNTVKGVLAQKNQFTTYRGGALANRTPNASSVIAAKLVMDGGVVEEVRNALYFDSCAGSWASRHKQCIAVIGGHKFYQ</sequence>
<keyword evidence="4" id="KW-0378">Hydrolase</keyword>
<evidence type="ECO:0000259" key="3">
    <source>
        <dbReference type="Pfam" id="PF07833"/>
    </source>
</evidence>
<evidence type="ECO:0000313" key="5">
    <source>
        <dbReference type="Proteomes" id="UP000602260"/>
    </source>
</evidence>
<feature type="domain" description="Cell wall hydrolase SleB" evidence="2">
    <location>
        <begin position="223"/>
        <end position="321"/>
    </location>
</feature>
<organism evidence="4 5">
    <name type="scientific">Flintibacter faecis</name>
    <dbReference type="NCBI Taxonomy" id="2763047"/>
    <lineage>
        <taxon>Bacteria</taxon>
        <taxon>Bacillati</taxon>
        <taxon>Bacillota</taxon>
        <taxon>Clostridia</taxon>
        <taxon>Eubacteriales</taxon>
        <taxon>Flintibacter</taxon>
    </lineage>
</organism>
<dbReference type="Proteomes" id="UP000602260">
    <property type="component" value="Unassembled WGS sequence"/>
</dbReference>
<dbReference type="InterPro" id="IPR042047">
    <property type="entry name" value="SleB_dom1"/>
</dbReference>
<gene>
    <name evidence="4" type="ORF">H8S55_07160</name>
</gene>
<dbReference type="Pfam" id="PF07833">
    <property type="entry name" value="Cu_amine_oxidN1"/>
    <property type="match status" value="1"/>
</dbReference>
<protein>
    <submittedName>
        <fullName evidence="4">Cell wall hydrolase</fullName>
    </submittedName>
</protein>
<proteinExistence type="predicted"/>
<dbReference type="GO" id="GO:0016787">
    <property type="term" value="F:hydrolase activity"/>
    <property type="evidence" value="ECO:0007669"/>
    <property type="project" value="UniProtKB-KW"/>
</dbReference>
<dbReference type="InterPro" id="IPR011105">
    <property type="entry name" value="Cell_wall_hydrolase_SleB"/>
</dbReference>
<dbReference type="SUPFAM" id="SSF55383">
    <property type="entry name" value="Copper amine oxidase, domain N"/>
    <property type="match status" value="1"/>
</dbReference>
<feature type="domain" description="Copper amine oxidase-like N-terminal" evidence="3">
    <location>
        <begin position="82"/>
        <end position="190"/>
    </location>
</feature>
<reference evidence="4" key="1">
    <citation type="submission" date="2020-08" db="EMBL/GenBank/DDBJ databases">
        <title>Genome public.</title>
        <authorList>
            <person name="Liu C."/>
            <person name="Sun Q."/>
        </authorList>
    </citation>
    <scope>NUCLEOTIDE SEQUENCE</scope>
    <source>
        <strain evidence="4">BX5</strain>
    </source>
</reference>
<dbReference type="EMBL" id="JACOPN010000004">
    <property type="protein sequence ID" value="MBC5717095.1"/>
    <property type="molecule type" value="Genomic_DNA"/>
</dbReference>
<evidence type="ECO:0000256" key="1">
    <source>
        <dbReference type="SAM" id="SignalP"/>
    </source>
</evidence>
<dbReference type="Gene3D" id="1.10.10.2520">
    <property type="entry name" value="Cell wall hydrolase SleB, domain 1"/>
    <property type="match status" value="1"/>
</dbReference>
<dbReference type="RefSeq" id="WP_186878398.1">
    <property type="nucleotide sequence ID" value="NZ_JACOPN010000004.1"/>
</dbReference>
<comment type="caution">
    <text evidence="4">The sequence shown here is derived from an EMBL/GenBank/DDBJ whole genome shotgun (WGS) entry which is preliminary data.</text>
</comment>
<dbReference type="InterPro" id="IPR036582">
    <property type="entry name" value="Mao_N_sf"/>
</dbReference>